<reference evidence="2" key="1">
    <citation type="submission" date="2023-04" db="EMBL/GenBank/DDBJ databases">
        <authorList>
            <consortium name="ELIXIR-Norway"/>
        </authorList>
    </citation>
    <scope>NUCLEOTIDE SEQUENCE [LARGE SCALE GENOMIC DNA]</scope>
</reference>
<feature type="compositionally biased region" description="Basic and acidic residues" evidence="1">
    <location>
        <begin position="302"/>
        <end position="312"/>
    </location>
</feature>
<feature type="region of interest" description="Disordered" evidence="1">
    <location>
        <begin position="122"/>
        <end position="206"/>
    </location>
</feature>
<sequence length="388" mass="40445">MKLTPPRFSSSQLKTPGRDRAKKPKKRLCLCPTCNNTAVGFESPLLPPPYRGGLAARLRGRRTAQAVLAFTAKVSAGPRGKRTAADPAATRRQESAVTSAGMPHLRVNRAQIHFPPQGAENIQGPTEHPGTLENIRGPSRTSGASDLISREEGNMNRGCTRGPSCGGSALAPETLGPAAGEGRALRGHQGHGCGAGRAESTSGRACGQRRLAGCRARGCEESDSTRHAHAHLQAEPAGRLTGSGSTAVGLECPRVTAPRLAPLHTCSPSASTGCARELGLRPGRAPRDSSAEPLVRRGSRRGGGEEAGERRGQVAGGRLTRPAPGEPLTAPAGPLRQRPGSLEEAQQQGRERRAVRRRRLGAGALAEGEQGSAEAGRPGLASLEGRRH</sequence>
<feature type="region of interest" description="Disordered" evidence="1">
    <location>
        <begin position="261"/>
        <end position="388"/>
    </location>
</feature>
<name>A0ABN8ZIQ3_RANTA</name>
<feature type="region of interest" description="Disordered" evidence="1">
    <location>
        <begin position="1"/>
        <end position="26"/>
    </location>
</feature>
<feature type="region of interest" description="Disordered" evidence="1">
    <location>
        <begin position="77"/>
        <end position="99"/>
    </location>
</feature>
<keyword evidence="3" id="KW-1185">Reference proteome</keyword>
<organism evidence="2 3">
    <name type="scientific">Rangifer tarandus platyrhynchus</name>
    <name type="common">Svalbard reindeer</name>
    <dbReference type="NCBI Taxonomy" id="3082113"/>
    <lineage>
        <taxon>Eukaryota</taxon>
        <taxon>Metazoa</taxon>
        <taxon>Chordata</taxon>
        <taxon>Craniata</taxon>
        <taxon>Vertebrata</taxon>
        <taxon>Euteleostomi</taxon>
        <taxon>Mammalia</taxon>
        <taxon>Eutheria</taxon>
        <taxon>Laurasiatheria</taxon>
        <taxon>Artiodactyla</taxon>
        <taxon>Ruminantia</taxon>
        <taxon>Pecora</taxon>
        <taxon>Cervidae</taxon>
        <taxon>Odocoileinae</taxon>
        <taxon>Rangifer</taxon>
    </lineage>
</organism>
<evidence type="ECO:0000256" key="1">
    <source>
        <dbReference type="SAM" id="MobiDB-lite"/>
    </source>
</evidence>
<accession>A0ABN8ZIQ3</accession>
<proteinExistence type="predicted"/>
<dbReference type="Proteomes" id="UP001176941">
    <property type="component" value="Chromosome 33"/>
</dbReference>
<evidence type="ECO:0000313" key="3">
    <source>
        <dbReference type="Proteomes" id="UP001176941"/>
    </source>
</evidence>
<gene>
    <name evidence="2" type="ORF">MRATA1EN1_LOCUS22330</name>
</gene>
<protein>
    <submittedName>
        <fullName evidence="2">Uncharacterized protein</fullName>
    </submittedName>
</protein>
<feature type="compositionally biased region" description="Low complexity" evidence="1">
    <location>
        <begin position="361"/>
        <end position="377"/>
    </location>
</feature>
<evidence type="ECO:0000313" key="2">
    <source>
        <dbReference type="EMBL" id="CAI9173368.1"/>
    </source>
</evidence>
<dbReference type="EMBL" id="OX459969">
    <property type="protein sequence ID" value="CAI9173368.1"/>
    <property type="molecule type" value="Genomic_DNA"/>
</dbReference>